<dbReference type="PROSITE" id="PS01095">
    <property type="entry name" value="GH18_1"/>
    <property type="match status" value="1"/>
</dbReference>
<evidence type="ECO:0000259" key="15">
    <source>
        <dbReference type="PROSITE" id="PS50941"/>
    </source>
</evidence>
<comment type="caution">
    <text evidence="17">The sequence shown here is derived from an EMBL/GenBank/DDBJ whole genome shotgun (WGS) entry which is preliminary data.</text>
</comment>
<dbReference type="InterPro" id="IPR029070">
    <property type="entry name" value="Chitinase_insertion_sf"/>
</dbReference>
<dbReference type="Gene3D" id="3.10.50.10">
    <property type="match status" value="1"/>
</dbReference>
<dbReference type="SMART" id="SM00636">
    <property type="entry name" value="Glyco_18"/>
    <property type="match status" value="1"/>
</dbReference>
<evidence type="ECO:0000256" key="8">
    <source>
        <dbReference type="ARBA" id="ARBA00023024"/>
    </source>
</evidence>
<reference evidence="17 18" key="1">
    <citation type="submission" date="2017-06" db="EMBL/GenBank/DDBJ databases">
        <title>Comparative genomic analysis of Ambrosia Fusariam Clade fungi.</title>
        <authorList>
            <person name="Stajich J.E."/>
            <person name="Carrillo J."/>
            <person name="Kijimoto T."/>
            <person name="Eskalen A."/>
            <person name="O'Donnell K."/>
            <person name="Kasson M."/>
        </authorList>
    </citation>
    <scope>NUCLEOTIDE SEQUENCE [LARGE SCALE GENOMIC DNA]</scope>
    <source>
        <strain evidence="17 18">NRRL62606</strain>
    </source>
</reference>
<dbReference type="SMART" id="SM00270">
    <property type="entry name" value="ChtBD1"/>
    <property type="match status" value="3"/>
</dbReference>
<evidence type="ECO:0000256" key="1">
    <source>
        <dbReference type="ARBA" id="ARBA00000822"/>
    </source>
</evidence>
<gene>
    <name evidence="17" type="ORF">CEP51_015420</name>
</gene>
<feature type="disulfide bond" evidence="12">
    <location>
        <begin position="79"/>
        <end position="93"/>
    </location>
</feature>
<dbReference type="InterPro" id="IPR011583">
    <property type="entry name" value="Chitinase_II/V-like_cat"/>
</dbReference>
<keyword evidence="10 13" id="KW-0326">Glycosidase</keyword>
<keyword evidence="14" id="KW-0732">Signal</keyword>
<dbReference type="InterPro" id="IPR001223">
    <property type="entry name" value="Glyco_hydro18_cat"/>
</dbReference>
<dbReference type="InterPro" id="IPR001579">
    <property type="entry name" value="Glyco_hydro_18_chit_AS"/>
</dbReference>
<keyword evidence="9" id="KW-0119">Carbohydrate metabolism</keyword>
<dbReference type="InterPro" id="IPR036861">
    <property type="entry name" value="Endochitinase-like_sf"/>
</dbReference>
<evidence type="ECO:0000256" key="4">
    <source>
        <dbReference type="ARBA" id="ARBA00012729"/>
    </source>
</evidence>
<dbReference type="Pfam" id="PF00704">
    <property type="entry name" value="Glyco_hydro_18"/>
    <property type="match status" value="1"/>
</dbReference>
<keyword evidence="7 13" id="KW-0378">Hydrolase</keyword>
<feature type="disulfide bond" evidence="12">
    <location>
        <begin position="74"/>
        <end position="86"/>
    </location>
</feature>
<evidence type="ECO:0000256" key="2">
    <source>
        <dbReference type="ARBA" id="ARBA00004613"/>
    </source>
</evidence>
<sequence length="1342" mass="149656">MSFPNGRFRPFLLLFLIVQLLSVVVYAAECSKTKLCATGCCSSAGYCGTTTDHCGKGCQSTCDFKLECDKNNPCEGNACCSKHGHCGLGPDFCSKDNCVAGCDAKGECDPGGFGANFANHTKCPLNVCCSKHGYCGTTKEFCGTKTVNRPSCSSKGPMRRVVGYIEGWASTRSCDKFTPSDIPDGVYTHINFAFASIDPKTFQIVPASSTDPALYRELTRKKKIDPKLKVFIAIGGWAFNDPGPTVTAFSDIARSHENQRTFIKSLISFMATYGFDGVDIDWEYPAADDREGREEDFENLPKFLGNIKSALKQNGDRNGLSIAIPASYWYLQHFDLEKMSKYVDHFNVMTYDFHGAWDTPESWLGNHLNSHTNLTEIKDAFDLLWRNKVNPAQVNMGLAFYARTFDVSNTGCMSPGCLFVAGGPKEPCTDAVGVMSNPEIMRKLGGKIGSGELDKTAAIKALKFGRTWLTYDDVDTWKLKLDFARSQCLGGAMVWAISQDTSDGKFSKQLQQATGYKSKGVTTFNNTVALGGGVFMETTESEANADVSDDQCRWTNCAQTCPSGWSAVKREDPYRKSNKELFLDGTGCGGNGIRTFCCPPGKQPFCQWLFHNNGKCTPGCPDRTGDEEMWEVASTSAACNNGKAQVACCRGNTPGLAVYRQYKWYGKEHDCAIDVGSKQCGWSNTFDTPFTSSWSGSGAQVCHDSKGKKGTRPLCENTRDTTEPHFTNCDWSDDFNLGRTDIVSEGQCSSDCPSGKIKVTLDSKNNKCGKGTSAYCCDVGASYDYNDIYDDAEDMLKEFVKNPTCPKLIDLDESKLSSRSLDNITLDDIEQLSDLAKRQDPHKITPAMAAVLIVQRLMELPKDSRATRELRRLVTKYFTPIWPHLTGAYIAGRLWEFRDRISTLKAAWNFICYLDAEEKAAKDDKDGSSPSSSLFCHIPSLNTFDPGSLEDPRDQPDDTDITNVIEDIGDALGGFKWPFTEWQWSSGWLEGDGLEKRGTGAARTFRPRCPDGTTWMMKSEPYTNGDQGEALAKQNDDDKMYYVQDILKDCISATIEDDGTPDDGNKWVSEHILELQTIHMFIEYTMGVKNKLKDRTSPSGLLIKAPVKPTEFANVPCSMWKDAFMNGFLAWDAQQKESPRKTLFTLLGSKTNALHMVNAESKLNGLKAKIWDFNEPVAMAKWNKKYTSRGKTGAQHAFEQLTLVEQVFGYLVKPGVNEKLVAAYQDVKNFLDDFESLYLKQYPKTSALDLSELWTTFMRSLFTEMKAWTKSWLKHRTTKMEELWEDETTRRFDSLSFGPGPALAYQLLRHQEEAQRIWDKAKAHKAKHAYQVEKFDPEDVFK</sequence>
<dbReference type="InterPro" id="IPR018371">
    <property type="entry name" value="Chitin-binding_1_CS"/>
</dbReference>
<keyword evidence="12" id="KW-1015">Disulfide bond</keyword>
<dbReference type="Proteomes" id="UP000287972">
    <property type="component" value="Unassembled WGS sequence"/>
</dbReference>
<keyword evidence="5" id="KW-0964">Secreted</keyword>
<comment type="caution">
    <text evidence="12">Lacks conserved residue(s) required for the propagation of feature annotation.</text>
</comment>
<dbReference type="PANTHER" id="PTHR11177">
    <property type="entry name" value="CHITINASE"/>
    <property type="match status" value="1"/>
</dbReference>
<accession>A0A428PA94</accession>
<dbReference type="InterPro" id="IPR001002">
    <property type="entry name" value="Chitin-bd_1"/>
</dbReference>
<dbReference type="Pfam" id="PF00187">
    <property type="entry name" value="Chitin_bind_1"/>
    <property type="match status" value="2"/>
</dbReference>
<evidence type="ECO:0000256" key="12">
    <source>
        <dbReference type="PROSITE-ProRule" id="PRU00261"/>
    </source>
</evidence>
<dbReference type="GO" id="GO:0005576">
    <property type="term" value="C:extracellular region"/>
    <property type="evidence" value="ECO:0007669"/>
    <property type="project" value="UniProtKB-SubCell"/>
</dbReference>
<feature type="domain" description="Chitin-binding type-1" evidence="15">
    <location>
        <begin position="27"/>
        <end position="64"/>
    </location>
</feature>
<evidence type="ECO:0000256" key="14">
    <source>
        <dbReference type="SAM" id="SignalP"/>
    </source>
</evidence>
<keyword evidence="18" id="KW-1185">Reference proteome</keyword>
<dbReference type="SUPFAM" id="SSF54556">
    <property type="entry name" value="Chitinase insertion domain"/>
    <property type="match status" value="1"/>
</dbReference>
<evidence type="ECO:0000256" key="9">
    <source>
        <dbReference type="ARBA" id="ARBA00023277"/>
    </source>
</evidence>
<dbReference type="InterPro" id="IPR050314">
    <property type="entry name" value="Glycosyl_Hydrlase_18"/>
</dbReference>
<dbReference type="GO" id="GO:0000272">
    <property type="term" value="P:polysaccharide catabolic process"/>
    <property type="evidence" value="ECO:0007669"/>
    <property type="project" value="UniProtKB-KW"/>
</dbReference>
<dbReference type="GO" id="GO:0008843">
    <property type="term" value="F:endochitinase activity"/>
    <property type="evidence" value="ECO:0007669"/>
    <property type="project" value="UniProtKB-EC"/>
</dbReference>
<dbReference type="CDD" id="cd00035">
    <property type="entry name" value="ChtBD1"/>
    <property type="match status" value="2"/>
</dbReference>
<evidence type="ECO:0000256" key="11">
    <source>
        <dbReference type="ARBA" id="ARBA00023326"/>
    </source>
</evidence>
<keyword evidence="8" id="KW-0146">Chitin degradation</keyword>
<dbReference type="EC" id="3.2.1.14" evidence="4"/>
<dbReference type="GO" id="GO:0006032">
    <property type="term" value="P:chitin catabolic process"/>
    <property type="evidence" value="ECO:0007669"/>
    <property type="project" value="UniProtKB-KW"/>
</dbReference>
<comment type="catalytic activity">
    <reaction evidence="1">
        <text>Random endo-hydrolysis of N-acetyl-beta-D-glucosaminide (1-&gt;4)-beta-linkages in chitin and chitodextrins.</text>
        <dbReference type="EC" id="3.2.1.14"/>
    </reaction>
</comment>
<evidence type="ECO:0000256" key="10">
    <source>
        <dbReference type="ARBA" id="ARBA00023295"/>
    </source>
</evidence>
<dbReference type="InterPro" id="IPR017853">
    <property type="entry name" value="GH"/>
</dbReference>
<dbReference type="PROSITE" id="PS51910">
    <property type="entry name" value="GH18_2"/>
    <property type="match status" value="1"/>
</dbReference>
<dbReference type="SUPFAM" id="SSF57016">
    <property type="entry name" value="Plant lectins/antimicrobial peptides"/>
    <property type="match status" value="2"/>
</dbReference>
<dbReference type="PROSITE" id="PS00026">
    <property type="entry name" value="CHIT_BIND_I_1"/>
    <property type="match status" value="1"/>
</dbReference>
<feature type="signal peptide" evidence="14">
    <location>
        <begin position="1"/>
        <end position="27"/>
    </location>
</feature>
<evidence type="ECO:0000259" key="16">
    <source>
        <dbReference type="PROSITE" id="PS51910"/>
    </source>
</evidence>
<organism evidence="17 18">
    <name type="scientific">Fusarium floridanum</name>
    <dbReference type="NCBI Taxonomy" id="1325733"/>
    <lineage>
        <taxon>Eukaryota</taxon>
        <taxon>Fungi</taxon>
        <taxon>Dikarya</taxon>
        <taxon>Ascomycota</taxon>
        <taxon>Pezizomycotina</taxon>
        <taxon>Sordariomycetes</taxon>
        <taxon>Hypocreomycetidae</taxon>
        <taxon>Hypocreales</taxon>
        <taxon>Nectriaceae</taxon>
        <taxon>Fusarium</taxon>
        <taxon>Fusarium solani species complex</taxon>
    </lineage>
</organism>
<dbReference type="PROSITE" id="PS50941">
    <property type="entry name" value="CHIT_BIND_I_2"/>
    <property type="match status" value="2"/>
</dbReference>
<evidence type="ECO:0000256" key="5">
    <source>
        <dbReference type="ARBA" id="ARBA00022525"/>
    </source>
</evidence>
<name>A0A428PA94_9HYPO</name>
<feature type="domain" description="GH18" evidence="16">
    <location>
        <begin position="159"/>
        <end position="517"/>
    </location>
</feature>
<evidence type="ECO:0000256" key="3">
    <source>
        <dbReference type="ARBA" id="ARBA00008682"/>
    </source>
</evidence>
<evidence type="ECO:0000256" key="6">
    <source>
        <dbReference type="ARBA" id="ARBA00022669"/>
    </source>
</evidence>
<dbReference type="Gene3D" id="3.20.20.80">
    <property type="entry name" value="Glycosidases"/>
    <property type="match status" value="1"/>
</dbReference>
<keyword evidence="11" id="KW-0624">Polysaccharide degradation</keyword>
<dbReference type="GO" id="GO:0008061">
    <property type="term" value="F:chitin binding"/>
    <property type="evidence" value="ECO:0007669"/>
    <property type="project" value="UniProtKB-UniRule"/>
</dbReference>
<feature type="domain" description="Chitin-binding type-1" evidence="15">
    <location>
        <begin position="65"/>
        <end position="110"/>
    </location>
</feature>
<keyword evidence="6 12" id="KW-0147">Chitin-binding</keyword>
<protein>
    <recommendedName>
        <fullName evidence="4">chitinase</fullName>
        <ecNumber evidence="4">3.2.1.14</ecNumber>
    </recommendedName>
</protein>
<dbReference type="EMBL" id="NKCL01000829">
    <property type="protein sequence ID" value="RSL49925.1"/>
    <property type="molecule type" value="Genomic_DNA"/>
</dbReference>
<evidence type="ECO:0000256" key="13">
    <source>
        <dbReference type="RuleBase" id="RU000489"/>
    </source>
</evidence>
<feature type="chain" id="PRO_5019038828" description="chitinase" evidence="14">
    <location>
        <begin position="28"/>
        <end position="1342"/>
    </location>
</feature>
<comment type="similarity">
    <text evidence="3">Belongs to the glycosyl hydrolase 18 family. Chitinase class V subfamily.</text>
</comment>
<comment type="subcellular location">
    <subcellularLocation>
        <location evidence="2">Secreted</location>
    </subcellularLocation>
</comment>
<feature type="disulfide bond" evidence="12">
    <location>
        <begin position="58"/>
        <end position="62"/>
    </location>
</feature>
<evidence type="ECO:0000313" key="18">
    <source>
        <dbReference type="Proteomes" id="UP000287972"/>
    </source>
</evidence>
<dbReference type="Gene3D" id="3.30.60.10">
    <property type="entry name" value="Endochitinase-like"/>
    <property type="match status" value="2"/>
</dbReference>
<dbReference type="PANTHER" id="PTHR11177:SF402">
    <property type="entry name" value="CHITINASE"/>
    <property type="match status" value="1"/>
</dbReference>
<proteinExistence type="inferred from homology"/>
<feature type="disulfide bond" evidence="12">
    <location>
        <begin position="40"/>
        <end position="54"/>
    </location>
</feature>
<evidence type="ECO:0000256" key="7">
    <source>
        <dbReference type="ARBA" id="ARBA00022801"/>
    </source>
</evidence>
<evidence type="ECO:0000313" key="17">
    <source>
        <dbReference type="EMBL" id="RSL49925.1"/>
    </source>
</evidence>
<dbReference type="SUPFAM" id="SSF51445">
    <property type="entry name" value="(Trans)glycosidases"/>
    <property type="match status" value="1"/>
</dbReference>